<dbReference type="Proteomes" id="UP000509418">
    <property type="component" value="Chromosome"/>
</dbReference>
<dbReference type="RefSeq" id="WP_176578177.1">
    <property type="nucleotide sequence ID" value="NZ_CBDRGH010000061.1"/>
</dbReference>
<dbReference type="EMBL" id="CP056041">
    <property type="protein sequence ID" value="QKZ23427.1"/>
    <property type="molecule type" value="Genomic_DNA"/>
</dbReference>
<evidence type="ECO:0000313" key="3">
    <source>
        <dbReference type="EMBL" id="QKZ23427.1"/>
    </source>
</evidence>
<name>A0A7H8TJL8_STRCX</name>
<accession>A0A7H8TJL8</accession>
<dbReference type="Gene3D" id="3.30.9.10">
    <property type="entry name" value="D-Amino Acid Oxidase, subunit A, domain 2"/>
    <property type="match status" value="1"/>
</dbReference>
<dbReference type="GO" id="GO:0016491">
    <property type="term" value="F:oxidoreductase activity"/>
    <property type="evidence" value="ECO:0007669"/>
    <property type="project" value="UniProtKB-KW"/>
</dbReference>
<evidence type="ECO:0000256" key="1">
    <source>
        <dbReference type="ARBA" id="ARBA00023002"/>
    </source>
</evidence>
<keyword evidence="1" id="KW-0560">Oxidoreductase</keyword>
<sequence length="487" mass="54412">MKSYDVVIVGNGILGCSTALEIIRRDRGIRVAVVGPKTRSGGATVAAGAMLNCFSEVNHRTLSTVYGKSKLETSMHSLEMWPKWLDAINEDLPPERRIKIRNGTYVIRNSRAGKLDSLNYNAIIEALENFNKRFEKIPFGEIPNMKPGVEARPLEAFYIQDEGAVDARQVLEAIVYLANRNGVVFLDDTVVELKQEISHIKCVVTASGEEIHANRFLVSAGSESRSLLEDLADFEEIPLQPIMASKGVAVTAQRTGSGPEHVIRTPNRAGGCGLHMIPGNEGTVYLGATGDMMLRADEFQTIGSVRFLINAMDQLDKRLFHSKITQWHVGNRPSSLDGFPLVGRLWQDNLWLLSGTHRDGFHCSPLLAQHTADIMIDGIGMLGDHFFSPLRMPIRTMSQDEAIEELSLHLVSQFYENAGKSPAYSEVSEMLENQYRTRTRETYEKLEIDFGLAPEVLGILNWAADREEKIGYFRKYFQRAIRAGQKN</sequence>
<organism evidence="3 4">
    <name type="scientific">Streptomyces chartreusis</name>
    <dbReference type="NCBI Taxonomy" id="1969"/>
    <lineage>
        <taxon>Bacteria</taxon>
        <taxon>Bacillati</taxon>
        <taxon>Actinomycetota</taxon>
        <taxon>Actinomycetes</taxon>
        <taxon>Kitasatosporales</taxon>
        <taxon>Streptomycetaceae</taxon>
        <taxon>Streptomyces</taxon>
    </lineage>
</organism>
<dbReference type="Gene3D" id="3.50.50.60">
    <property type="entry name" value="FAD/NAD(P)-binding domain"/>
    <property type="match status" value="1"/>
</dbReference>
<evidence type="ECO:0000259" key="2">
    <source>
        <dbReference type="Pfam" id="PF01266"/>
    </source>
</evidence>
<proteinExistence type="predicted"/>
<keyword evidence="4" id="KW-1185">Reference proteome</keyword>
<dbReference type="PANTHER" id="PTHR13847:SF289">
    <property type="entry name" value="GLYCINE OXIDASE"/>
    <property type="match status" value="1"/>
</dbReference>
<dbReference type="Pfam" id="PF01266">
    <property type="entry name" value="DAO"/>
    <property type="match status" value="1"/>
</dbReference>
<feature type="domain" description="FAD dependent oxidoreductase" evidence="2">
    <location>
        <begin position="5"/>
        <end position="373"/>
    </location>
</feature>
<evidence type="ECO:0000313" key="4">
    <source>
        <dbReference type="Proteomes" id="UP000509418"/>
    </source>
</evidence>
<dbReference type="AlphaFoldDB" id="A0A7H8TJL8"/>
<reference evidence="3 4" key="1">
    <citation type="submission" date="2020-06" db="EMBL/GenBank/DDBJ databases">
        <title>Genome mining for natural products.</title>
        <authorList>
            <person name="Zhang B."/>
            <person name="Shi J."/>
            <person name="Ge H."/>
        </authorList>
    </citation>
    <scope>NUCLEOTIDE SEQUENCE [LARGE SCALE GENOMIC DNA]</scope>
    <source>
        <strain evidence="3 4">NA02069</strain>
    </source>
</reference>
<dbReference type="PROSITE" id="PS51257">
    <property type="entry name" value="PROKAR_LIPOPROTEIN"/>
    <property type="match status" value="1"/>
</dbReference>
<dbReference type="InterPro" id="IPR006076">
    <property type="entry name" value="FAD-dep_OxRdtase"/>
</dbReference>
<dbReference type="PANTHER" id="PTHR13847">
    <property type="entry name" value="SARCOSINE DEHYDROGENASE-RELATED"/>
    <property type="match status" value="1"/>
</dbReference>
<dbReference type="InterPro" id="IPR036188">
    <property type="entry name" value="FAD/NAD-bd_sf"/>
</dbReference>
<protein>
    <submittedName>
        <fullName evidence="3">FAD-binding oxidoreductase</fullName>
    </submittedName>
</protein>
<dbReference type="SUPFAM" id="SSF51905">
    <property type="entry name" value="FAD/NAD(P)-binding domain"/>
    <property type="match status" value="1"/>
</dbReference>
<gene>
    <name evidence="3" type="ORF">HUT05_42360</name>
</gene>
<dbReference type="GO" id="GO:0005737">
    <property type="term" value="C:cytoplasm"/>
    <property type="evidence" value="ECO:0007669"/>
    <property type="project" value="TreeGrafter"/>
</dbReference>